<evidence type="ECO:0000256" key="3">
    <source>
        <dbReference type="ARBA" id="ARBA00010763"/>
    </source>
</evidence>
<proteinExistence type="inferred from homology"/>
<gene>
    <name evidence="8" type="ORF">SAMN06265219_102380</name>
</gene>
<keyword evidence="6" id="KW-0500">Molybdenum</keyword>
<name>A0A521BLZ3_9BACT</name>
<dbReference type="SUPFAM" id="SSF63882">
    <property type="entry name" value="MoeA N-terminal region -like"/>
    <property type="match status" value="1"/>
</dbReference>
<dbReference type="InterPro" id="IPR005110">
    <property type="entry name" value="MoeA_linker/N"/>
</dbReference>
<evidence type="ECO:0000313" key="9">
    <source>
        <dbReference type="Proteomes" id="UP000317557"/>
    </source>
</evidence>
<dbReference type="GO" id="GO:0046872">
    <property type="term" value="F:metal ion binding"/>
    <property type="evidence" value="ECO:0007669"/>
    <property type="project" value="UniProtKB-UniRule"/>
</dbReference>
<comment type="function">
    <text evidence="1 6">Catalyzes the insertion of molybdate into adenylated molybdopterin with the concomitant release of AMP.</text>
</comment>
<feature type="domain" description="MoaB/Mog" evidence="7">
    <location>
        <begin position="183"/>
        <end position="313"/>
    </location>
</feature>
<dbReference type="OrthoDB" id="9804758at2"/>
<dbReference type="InterPro" id="IPR005111">
    <property type="entry name" value="MoeA_C_domain_IV"/>
</dbReference>
<dbReference type="Gene3D" id="3.90.105.10">
    <property type="entry name" value="Molybdopterin biosynthesis moea protein, domain 2"/>
    <property type="match status" value="1"/>
</dbReference>
<dbReference type="SUPFAM" id="SSF53218">
    <property type="entry name" value="Molybdenum cofactor biosynthesis proteins"/>
    <property type="match status" value="1"/>
</dbReference>
<evidence type="ECO:0000256" key="4">
    <source>
        <dbReference type="ARBA" id="ARBA00023150"/>
    </source>
</evidence>
<dbReference type="PANTHER" id="PTHR10192:SF5">
    <property type="entry name" value="GEPHYRIN"/>
    <property type="match status" value="1"/>
</dbReference>
<dbReference type="CDD" id="cd00887">
    <property type="entry name" value="MoeA"/>
    <property type="match status" value="1"/>
</dbReference>
<dbReference type="Gene3D" id="3.40.980.10">
    <property type="entry name" value="MoaB/Mog-like domain"/>
    <property type="match status" value="1"/>
</dbReference>
<dbReference type="InterPro" id="IPR036425">
    <property type="entry name" value="MoaB/Mog-like_dom_sf"/>
</dbReference>
<dbReference type="Proteomes" id="UP000317557">
    <property type="component" value="Unassembled WGS sequence"/>
</dbReference>
<dbReference type="PANTHER" id="PTHR10192">
    <property type="entry name" value="MOLYBDOPTERIN BIOSYNTHESIS PROTEIN"/>
    <property type="match status" value="1"/>
</dbReference>
<keyword evidence="6" id="KW-0808">Transferase</keyword>
<accession>A0A521BLZ3</accession>
<dbReference type="InterPro" id="IPR036135">
    <property type="entry name" value="MoeA_linker/N_sf"/>
</dbReference>
<reference evidence="8 9" key="1">
    <citation type="submission" date="2017-05" db="EMBL/GenBank/DDBJ databases">
        <authorList>
            <person name="Varghese N."/>
            <person name="Submissions S."/>
        </authorList>
    </citation>
    <scope>NUCLEOTIDE SEQUENCE [LARGE SCALE GENOMIC DNA]</scope>
    <source>
        <strain evidence="8 9">DSM 21985</strain>
    </source>
</reference>
<comment type="similarity">
    <text evidence="3 6">Belongs to the MoeA family.</text>
</comment>
<keyword evidence="6" id="KW-0479">Metal-binding</keyword>
<evidence type="ECO:0000256" key="1">
    <source>
        <dbReference type="ARBA" id="ARBA00002901"/>
    </source>
</evidence>
<dbReference type="Gene3D" id="2.40.340.10">
    <property type="entry name" value="MoeA, C-terminal, domain IV"/>
    <property type="match status" value="1"/>
</dbReference>
<organism evidence="8 9">
    <name type="scientific">Gracilimonas mengyeensis</name>
    <dbReference type="NCBI Taxonomy" id="1302730"/>
    <lineage>
        <taxon>Bacteria</taxon>
        <taxon>Pseudomonadati</taxon>
        <taxon>Balneolota</taxon>
        <taxon>Balneolia</taxon>
        <taxon>Balneolales</taxon>
        <taxon>Balneolaceae</taxon>
        <taxon>Gracilimonas</taxon>
    </lineage>
</organism>
<dbReference type="InterPro" id="IPR001453">
    <property type="entry name" value="MoaB/Mog_dom"/>
</dbReference>
<dbReference type="RefSeq" id="WP_142453374.1">
    <property type="nucleotide sequence ID" value="NZ_FXTP01000002.1"/>
</dbReference>
<evidence type="ECO:0000259" key="7">
    <source>
        <dbReference type="SMART" id="SM00852"/>
    </source>
</evidence>
<dbReference type="InterPro" id="IPR038987">
    <property type="entry name" value="MoeA-like"/>
</dbReference>
<dbReference type="EC" id="2.10.1.1" evidence="6"/>
<comment type="cofactor">
    <cofactor evidence="6">
        <name>Mg(2+)</name>
        <dbReference type="ChEBI" id="CHEBI:18420"/>
    </cofactor>
</comment>
<evidence type="ECO:0000256" key="2">
    <source>
        <dbReference type="ARBA" id="ARBA00005046"/>
    </source>
</evidence>
<dbReference type="SMART" id="SM00852">
    <property type="entry name" value="MoCF_biosynth"/>
    <property type="match status" value="1"/>
</dbReference>
<evidence type="ECO:0000256" key="6">
    <source>
        <dbReference type="RuleBase" id="RU365090"/>
    </source>
</evidence>
<dbReference type="Pfam" id="PF03453">
    <property type="entry name" value="MoeA_N"/>
    <property type="match status" value="1"/>
</dbReference>
<sequence>MSESSATDYLTVHEALHRIDKYTETGINSETIPARQSVGRVLSQDVAAQRDIPETDNSAMDGFLFLKNDLENGLRSFELIGEIKPEDDGASSPESGRCKRIMTGAQVPEDEVFVIPVELTTTTGSTVEVKDIPKRNPIRKKGEGYQKGKTMLAKNKEIRPYEIGLLIESGNKACRVKKSIRMAIQVTGSEVDEDMNTNGPVLSGLMETWPGVEIETHPVLPDDFDKVVDRMKELSGSADVVCTTGGISKGARDFILPAMKELGAEIIIRNIQQKPGKPITFTKLNGTLFFHLPGNPISATFCAEMYVRRVVRNMLELPHLNLKAVAANSLENHREEKTLFAPGKLFLDKNQRLSVRSKGVMRSHLLQLYRDNDVYLRLEPGTRYGKGDLIEVIPFSTGIDLS</sequence>
<dbReference type="GO" id="GO:0005829">
    <property type="term" value="C:cytosol"/>
    <property type="evidence" value="ECO:0007669"/>
    <property type="project" value="TreeGrafter"/>
</dbReference>
<dbReference type="GO" id="GO:0006777">
    <property type="term" value="P:Mo-molybdopterin cofactor biosynthetic process"/>
    <property type="evidence" value="ECO:0007669"/>
    <property type="project" value="UniProtKB-UniRule"/>
</dbReference>
<comment type="pathway">
    <text evidence="2 6">Cofactor biosynthesis; molybdopterin biosynthesis.</text>
</comment>
<dbReference type="Gene3D" id="2.170.190.11">
    <property type="entry name" value="Molybdopterin biosynthesis moea protein, domain 3"/>
    <property type="match status" value="1"/>
</dbReference>
<dbReference type="GO" id="GO:0061599">
    <property type="term" value="F:molybdopterin molybdotransferase activity"/>
    <property type="evidence" value="ECO:0007669"/>
    <property type="project" value="UniProtKB-UniRule"/>
</dbReference>
<evidence type="ECO:0000256" key="5">
    <source>
        <dbReference type="ARBA" id="ARBA00047317"/>
    </source>
</evidence>
<dbReference type="UniPathway" id="UPA00344"/>
<evidence type="ECO:0000313" key="8">
    <source>
        <dbReference type="EMBL" id="SMO48119.1"/>
    </source>
</evidence>
<protein>
    <recommendedName>
        <fullName evidence="6">Molybdopterin molybdenumtransferase</fullName>
        <ecNumber evidence="6">2.10.1.1</ecNumber>
    </recommendedName>
</protein>
<dbReference type="EMBL" id="FXTP01000002">
    <property type="protein sequence ID" value="SMO48119.1"/>
    <property type="molecule type" value="Genomic_DNA"/>
</dbReference>
<keyword evidence="6" id="KW-0460">Magnesium</keyword>
<dbReference type="Pfam" id="PF00994">
    <property type="entry name" value="MoCF_biosynth"/>
    <property type="match status" value="1"/>
</dbReference>
<keyword evidence="9" id="KW-1185">Reference proteome</keyword>
<dbReference type="AlphaFoldDB" id="A0A521BLZ3"/>
<dbReference type="Pfam" id="PF03454">
    <property type="entry name" value="MoeA_C"/>
    <property type="match status" value="1"/>
</dbReference>
<comment type="catalytic activity">
    <reaction evidence="5">
        <text>adenylyl-molybdopterin + molybdate = Mo-molybdopterin + AMP + H(+)</text>
        <dbReference type="Rhea" id="RHEA:35047"/>
        <dbReference type="ChEBI" id="CHEBI:15378"/>
        <dbReference type="ChEBI" id="CHEBI:36264"/>
        <dbReference type="ChEBI" id="CHEBI:62727"/>
        <dbReference type="ChEBI" id="CHEBI:71302"/>
        <dbReference type="ChEBI" id="CHEBI:456215"/>
        <dbReference type="EC" id="2.10.1.1"/>
    </reaction>
</comment>
<dbReference type="InterPro" id="IPR036688">
    <property type="entry name" value="MoeA_C_domain_IV_sf"/>
</dbReference>
<keyword evidence="4 6" id="KW-0501">Molybdenum cofactor biosynthesis</keyword>